<organism evidence="1 2">
    <name type="scientific">Prauserella marina</name>
    <dbReference type="NCBI Taxonomy" id="530584"/>
    <lineage>
        <taxon>Bacteria</taxon>
        <taxon>Bacillati</taxon>
        <taxon>Actinomycetota</taxon>
        <taxon>Actinomycetes</taxon>
        <taxon>Pseudonocardiales</taxon>
        <taxon>Pseudonocardiaceae</taxon>
        <taxon>Prauserella</taxon>
    </lineage>
</organism>
<gene>
    <name evidence="1" type="ORF">SAMN05421630_101697</name>
</gene>
<dbReference type="InterPro" id="IPR028082">
    <property type="entry name" value="Peripla_BP_I"/>
</dbReference>
<dbReference type="InterPro" id="IPR046335">
    <property type="entry name" value="LacI/GalR-like_sensor"/>
</dbReference>
<dbReference type="Pfam" id="PF13377">
    <property type="entry name" value="Peripla_BP_3"/>
    <property type="match status" value="1"/>
</dbReference>
<dbReference type="CDD" id="cd01392">
    <property type="entry name" value="HTH_LacI"/>
    <property type="match status" value="1"/>
</dbReference>
<protein>
    <submittedName>
        <fullName evidence="1">LacI family transcriptional regulator</fullName>
    </submittedName>
</protein>
<dbReference type="KEGG" id="pmad:BAY61_11635"/>
<dbReference type="Gene3D" id="3.40.50.2300">
    <property type="match status" value="2"/>
</dbReference>
<dbReference type="SMART" id="SM00354">
    <property type="entry name" value="HTH_LACI"/>
    <property type="match status" value="1"/>
</dbReference>
<name>A0A222VNP6_9PSEU</name>
<dbReference type="PANTHER" id="PTHR30146:SF138">
    <property type="entry name" value="TRANSCRIPTIONAL REGULATORY PROTEIN"/>
    <property type="match status" value="1"/>
</dbReference>
<reference evidence="1 2" key="1">
    <citation type="submission" date="2016-10" db="EMBL/GenBank/DDBJ databases">
        <authorList>
            <person name="de Groot N.N."/>
        </authorList>
    </citation>
    <scope>NUCLEOTIDE SEQUENCE [LARGE SCALE GENOMIC DNA]</scope>
    <source>
        <strain evidence="1 2">CGMCC 4.5506</strain>
    </source>
</reference>
<dbReference type="PANTHER" id="PTHR30146">
    <property type="entry name" value="LACI-RELATED TRANSCRIPTIONAL REPRESSOR"/>
    <property type="match status" value="1"/>
</dbReference>
<dbReference type="PROSITE" id="PS50932">
    <property type="entry name" value="HTH_LACI_2"/>
    <property type="match status" value="1"/>
</dbReference>
<proteinExistence type="predicted"/>
<dbReference type="GO" id="GO:0000976">
    <property type="term" value="F:transcription cis-regulatory region binding"/>
    <property type="evidence" value="ECO:0007669"/>
    <property type="project" value="TreeGrafter"/>
</dbReference>
<evidence type="ECO:0000313" key="1">
    <source>
        <dbReference type="EMBL" id="SDC17482.1"/>
    </source>
</evidence>
<dbReference type="AlphaFoldDB" id="A0A222VNP6"/>
<accession>A0A222VNP6</accession>
<dbReference type="Pfam" id="PF00356">
    <property type="entry name" value="LacI"/>
    <property type="match status" value="1"/>
</dbReference>
<dbReference type="InterPro" id="IPR010982">
    <property type="entry name" value="Lambda_DNA-bd_dom_sf"/>
</dbReference>
<dbReference type="STRING" id="530584.SAMN05421630_101697"/>
<dbReference type="OrthoDB" id="3467214at2"/>
<dbReference type="Proteomes" id="UP000199494">
    <property type="component" value="Unassembled WGS sequence"/>
</dbReference>
<keyword evidence="2" id="KW-1185">Reference proteome</keyword>
<dbReference type="SUPFAM" id="SSF47413">
    <property type="entry name" value="lambda repressor-like DNA-binding domains"/>
    <property type="match status" value="1"/>
</dbReference>
<dbReference type="RefSeq" id="WP_091797008.1">
    <property type="nucleotide sequence ID" value="NZ_CP016353.1"/>
</dbReference>
<dbReference type="SUPFAM" id="SSF53822">
    <property type="entry name" value="Periplasmic binding protein-like I"/>
    <property type="match status" value="1"/>
</dbReference>
<sequence length="348" mass="36150">MSDGTPEPDCALRDSGPARPVTLADIARTAGVHVTTVSRALRGSDDIGRATAERIRSVAKQLGYLPNPAAASLRTGRSRLLGVVVPRLTDVVLATIYEGIEQGSAEGGYQTLVANSWDEPDTQKLRADTLLAARVDGLILGDARTDSGLVGDLISRGTKVVLTSRSLPGAVSVTGDDRLGGRLAGEHLISLGHTDMAVIAGERYASTGIERTGGFLDACAHAGIEIPESRIVPSRFDVEGGKEGARRLLDVGPPPTAIFVVNDFAAIGAMGAVRDKGMLVGTDVAIVGYNDLPVAAALPVALSTVRSPMREMGRLAARTLVRMVEGAEGESVLLPPTFQARASSLGTT</sequence>
<dbReference type="CDD" id="cd06285">
    <property type="entry name" value="PBP1_LacI-like"/>
    <property type="match status" value="1"/>
</dbReference>
<evidence type="ECO:0000313" key="2">
    <source>
        <dbReference type="Proteomes" id="UP000199494"/>
    </source>
</evidence>
<dbReference type="GO" id="GO:0003700">
    <property type="term" value="F:DNA-binding transcription factor activity"/>
    <property type="evidence" value="ECO:0007669"/>
    <property type="project" value="TreeGrafter"/>
</dbReference>
<dbReference type="EMBL" id="FMZE01000001">
    <property type="protein sequence ID" value="SDC17482.1"/>
    <property type="molecule type" value="Genomic_DNA"/>
</dbReference>
<dbReference type="InterPro" id="IPR000843">
    <property type="entry name" value="HTH_LacI"/>
</dbReference>
<dbReference type="Gene3D" id="1.10.260.40">
    <property type="entry name" value="lambda repressor-like DNA-binding domains"/>
    <property type="match status" value="1"/>
</dbReference>